<evidence type="ECO:0000256" key="5">
    <source>
        <dbReference type="ARBA" id="ARBA00023136"/>
    </source>
</evidence>
<dbReference type="Proteomes" id="UP000001823">
    <property type="component" value="Chromosome"/>
</dbReference>
<evidence type="ECO:0000256" key="6">
    <source>
        <dbReference type="PIRNR" id="PIRNR018968"/>
    </source>
</evidence>
<feature type="transmembrane region" description="Helical" evidence="6">
    <location>
        <begin position="607"/>
        <end position="625"/>
    </location>
</feature>
<dbReference type="PIRSF" id="PIRSF018968">
    <property type="entry name" value="ABC_permease_BceB"/>
    <property type="match status" value="1"/>
</dbReference>
<accession>A0A0H2YSM6</accession>
<reference evidence="8 9" key="1">
    <citation type="journal article" date="2006" name="Genome Res.">
        <title>Skewed genomic variability in strains of the toxigenic bacterial pathogen, Clostridium perfringens.</title>
        <authorList>
            <person name="Myers G.S."/>
            <person name="Rasko D.A."/>
            <person name="Cheung J.K."/>
            <person name="Ravel J."/>
            <person name="Seshadri R."/>
            <person name="Deboy R.T."/>
            <person name="Ren Q."/>
            <person name="Varga J."/>
            <person name="Awad M.M."/>
            <person name="Brinkac L.M."/>
            <person name="Daugherty S.C."/>
            <person name="Haft D.H."/>
            <person name="Dodson R.J."/>
            <person name="Madupu R."/>
            <person name="Nelson W.C."/>
            <person name="Rosovitz M.J."/>
            <person name="Sullivan S.A."/>
            <person name="Khouri H."/>
            <person name="Dimitrov G.I."/>
            <person name="Watkins K.L."/>
            <person name="Mulligan S."/>
            <person name="Benton J."/>
            <person name="Radune D."/>
            <person name="Fisher D.J."/>
            <person name="Atkins H.S."/>
            <person name="Hiscox T."/>
            <person name="Jost B.H."/>
            <person name="Billington S.J."/>
            <person name="Songer J.G."/>
            <person name="McClane B.A."/>
            <person name="Titball R.W."/>
            <person name="Rood J.I."/>
            <person name="Melville S.B."/>
            <person name="Paulsen I.T."/>
        </authorList>
    </citation>
    <scope>NUCLEOTIDE SEQUENCE [LARGE SCALE GENOMIC DNA]</scope>
    <source>
        <strain evidence="9">ATCC 13124 / DSM 756 / JCM 1290 / NCIMB 6125 / NCTC 8237 / S 107 / Type A</strain>
    </source>
</reference>
<feature type="transmembrane region" description="Helical" evidence="6">
    <location>
        <begin position="552"/>
        <end position="573"/>
    </location>
</feature>
<dbReference type="PANTHER" id="PTHR46795">
    <property type="entry name" value="ABC TRANSPORTER PERMEASE-RELATED-RELATED"/>
    <property type="match status" value="1"/>
</dbReference>
<dbReference type="InterPro" id="IPR052536">
    <property type="entry name" value="ABC-4_Integral_Memb_Prot"/>
</dbReference>
<evidence type="ECO:0000256" key="2">
    <source>
        <dbReference type="ARBA" id="ARBA00022475"/>
    </source>
</evidence>
<keyword evidence="2 6" id="KW-1003">Cell membrane</keyword>
<feature type="transmembrane region" description="Helical" evidence="6">
    <location>
        <begin position="234"/>
        <end position="260"/>
    </location>
</feature>
<protein>
    <submittedName>
        <fullName evidence="8">ABC transporter, permease protein</fullName>
    </submittedName>
</protein>
<dbReference type="Pfam" id="PF02687">
    <property type="entry name" value="FtsX"/>
    <property type="match status" value="1"/>
</dbReference>
<keyword evidence="6" id="KW-0813">Transport</keyword>
<evidence type="ECO:0000256" key="3">
    <source>
        <dbReference type="ARBA" id="ARBA00022692"/>
    </source>
</evidence>
<feature type="transmembrane region" description="Helical" evidence="6">
    <location>
        <begin position="60"/>
        <end position="79"/>
    </location>
</feature>
<dbReference type="HOGENOM" id="CLU_022800_1_1_9"/>
<dbReference type="KEGG" id="cpf:CPF_0119"/>
<dbReference type="GO" id="GO:0005886">
    <property type="term" value="C:plasma membrane"/>
    <property type="evidence" value="ECO:0007669"/>
    <property type="project" value="UniProtKB-SubCell"/>
</dbReference>
<sequence>MYFKLAFKNIKKSYKNYVIYFLTLIFGICIFYTFNSIESQSVMMELNEQKQSAFMMAEQLMGYFSVFIAFVLGFLIVYANNYLIKRRKKEFGIYMTLGMENGSLSKMIFLETLFIGAISLGIGVVLGIMLSQALSVLTAYMFQVDLTKFQFVFSPLGFKRTVLCFSIIYLVVLIFNFISVRKIKLIDLLTASKRNENPTIKNLWVSVILFLVSVGILVTAYYKVIHDGIAFASFNALGLPILLGCIGTFIFFYSLTGFFLKVIQGNKKFYLRDLNMFVMKQISSKINTTFVSLSFICLMLFLAICTFSGGLGINRAINADLKDLTKFDVTFWSNSGENIEKLLKEKNIDISNIAKEDSNMVMYDSEVKYSNFLSKEGMTAMKNYFPVANDNDILVIGEKGYNNTLKLLGKEPVNLKENQYLAVGNIDEMKKWVNESLENGNMDQMKKLVNKSSENGKKINISGKTLEPANKKYENINLYNFTMKGDILIFVVKDSLLEGLKPVSSRFNMMLKDNSNTKEELESIRDQLVESQVYSITKKEIYDNAAGLGATMAYLGIYLGLIFIITSAVVLAIQQLTESTDNVERYRLLKEIGVDQKMINKAIFTQVGVYFMLPLSLAIVHSIVGLKISSTIVGVFGNASIMPNIIITAIIFVIIYGGYFLATYLGAKKNINERS</sequence>
<evidence type="ECO:0000313" key="8">
    <source>
        <dbReference type="EMBL" id="ABG84002.1"/>
    </source>
</evidence>
<evidence type="ECO:0000313" key="9">
    <source>
        <dbReference type="Proteomes" id="UP000001823"/>
    </source>
</evidence>
<dbReference type="RefSeq" id="WP_011590067.1">
    <property type="nucleotide sequence ID" value="NC_008261.1"/>
</dbReference>
<name>A0A0H2YSM6_CLOP1</name>
<comment type="subcellular location">
    <subcellularLocation>
        <location evidence="1 6">Cell membrane</location>
        <topology evidence="1 6">Multi-pass membrane protein</topology>
    </subcellularLocation>
</comment>
<keyword evidence="9" id="KW-1185">Reference proteome</keyword>
<dbReference type="EMBL" id="CP000246">
    <property type="protein sequence ID" value="ABG84002.1"/>
    <property type="molecule type" value="Genomic_DNA"/>
</dbReference>
<dbReference type="InterPro" id="IPR027022">
    <property type="entry name" value="ABC_permease_BceB-typ"/>
</dbReference>
<keyword evidence="4 6" id="KW-1133">Transmembrane helix</keyword>
<dbReference type="PANTHER" id="PTHR46795:SF3">
    <property type="entry name" value="ABC TRANSPORTER PERMEASE"/>
    <property type="match status" value="1"/>
</dbReference>
<feature type="transmembrane region" description="Helical" evidence="6">
    <location>
        <begin position="17"/>
        <end position="34"/>
    </location>
</feature>
<organism evidence="8 9">
    <name type="scientific">Clostridium perfringens (strain ATCC 13124 / DSM 756 / JCM 1290 / NCIMB 6125 / NCTC 8237 / Type A)</name>
    <dbReference type="NCBI Taxonomy" id="195103"/>
    <lineage>
        <taxon>Bacteria</taxon>
        <taxon>Bacillati</taxon>
        <taxon>Bacillota</taxon>
        <taxon>Clostridia</taxon>
        <taxon>Eubacteriales</taxon>
        <taxon>Clostridiaceae</taxon>
        <taxon>Clostridium</taxon>
    </lineage>
</organism>
<dbReference type="eggNOG" id="COG0577">
    <property type="taxonomic scope" value="Bacteria"/>
</dbReference>
<feature type="transmembrane region" description="Helical" evidence="6">
    <location>
        <begin position="113"/>
        <end position="140"/>
    </location>
</feature>
<feature type="transmembrane region" description="Helical" evidence="6">
    <location>
        <begin position="645"/>
        <end position="667"/>
    </location>
</feature>
<dbReference type="PaxDb" id="195103-CPF_0119"/>
<evidence type="ECO:0000259" key="7">
    <source>
        <dbReference type="Pfam" id="PF02687"/>
    </source>
</evidence>
<feature type="transmembrane region" description="Helical" evidence="6">
    <location>
        <begin position="160"/>
        <end position="181"/>
    </location>
</feature>
<proteinExistence type="inferred from homology"/>
<comment type="similarity">
    <text evidence="6">Belongs to the ABC-4 integral membrane protein family.</text>
</comment>
<dbReference type="GO" id="GO:0055085">
    <property type="term" value="P:transmembrane transport"/>
    <property type="evidence" value="ECO:0007669"/>
    <property type="project" value="UniProtKB-UniRule"/>
</dbReference>
<feature type="transmembrane region" description="Helical" evidence="6">
    <location>
        <begin position="202"/>
        <end position="222"/>
    </location>
</feature>
<dbReference type="AlphaFoldDB" id="A0A0H2YSM6"/>
<dbReference type="STRING" id="195103.CPF_0119"/>
<evidence type="ECO:0000256" key="4">
    <source>
        <dbReference type="ARBA" id="ARBA00022989"/>
    </source>
</evidence>
<evidence type="ECO:0000256" key="1">
    <source>
        <dbReference type="ARBA" id="ARBA00004651"/>
    </source>
</evidence>
<keyword evidence="3 6" id="KW-0812">Transmembrane</keyword>
<feature type="domain" description="ABC3 transporter permease C-terminal" evidence="7">
    <location>
        <begin position="64"/>
        <end position="183"/>
    </location>
</feature>
<gene>
    <name evidence="8" type="ordered locus">CPF_0119</name>
</gene>
<feature type="transmembrane region" description="Helical" evidence="6">
    <location>
        <begin position="289"/>
        <end position="313"/>
    </location>
</feature>
<keyword evidence="5 6" id="KW-0472">Membrane</keyword>
<dbReference type="InterPro" id="IPR003838">
    <property type="entry name" value="ABC3_permease_C"/>
</dbReference>